<evidence type="ECO:0000313" key="4">
    <source>
        <dbReference type="EMBL" id="GAX74224.1"/>
    </source>
</evidence>
<dbReference type="Gene3D" id="3.40.50.150">
    <property type="entry name" value="Vaccinia Virus protein VP39"/>
    <property type="match status" value="1"/>
</dbReference>
<dbReference type="GO" id="GO:0032259">
    <property type="term" value="P:methylation"/>
    <property type="evidence" value="ECO:0007669"/>
    <property type="project" value="UniProtKB-KW"/>
</dbReference>
<dbReference type="Proteomes" id="UP000232323">
    <property type="component" value="Unassembled WGS sequence"/>
</dbReference>
<dbReference type="AlphaFoldDB" id="A0A250WTT7"/>
<dbReference type="InterPro" id="IPR029063">
    <property type="entry name" value="SAM-dependent_MTases_sf"/>
</dbReference>
<proteinExistence type="predicted"/>
<evidence type="ECO:0000313" key="5">
    <source>
        <dbReference type="Proteomes" id="UP000232323"/>
    </source>
</evidence>
<dbReference type="OrthoDB" id="269872at2759"/>
<dbReference type="NCBIfam" id="TIGR00536">
    <property type="entry name" value="hemK_fam"/>
    <property type="match status" value="1"/>
</dbReference>
<sequence length="445" mass="49597">MRHRLPRHQSSLSHLKRGGSHFITTINQFISRCRCDVPRQYEHLNTTGSYHVTHASAAAANIPVPVPMSLRPPLHEVRLKELIDIKEGFYSQLKNIGNSYEVIDNGPNMADLKRELSWILEDVVAESKEDDINRQWRKCRWQNVEAEHQFGACRDDLLIRLRVDLDELQEIWRRRIELREPFQYLLASAHWREYVLSVSQGVLIPRPETEIFPDLVRKALQENSHLACKPWADLGTGSGVIAISTATELRKYNQDAAMVYAVDISPIPLAHAQYNAELAGVSSHIRFALGSWDVPLRAAGLQGQLGGLLSNPPYIPRAQMSGLQQEVQSHEPHLALDGGDGPGLDALQVICKAAVDLLAQGGLIALETAGEEQAKEVRDILMNLTERSTASESKSADVSSKAVSSSVEAKLHISSNLEVERGVFTNVKILKDCFAVPRFVTAHRS</sequence>
<accession>A0A250WTT7</accession>
<dbReference type="PANTHER" id="PTHR47441:SF3">
    <property type="entry name" value="RELEASE FACTOR GLUTAMINE METHYLTRANSFERASE"/>
    <property type="match status" value="1"/>
</dbReference>
<evidence type="ECO:0000256" key="3">
    <source>
        <dbReference type="ARBA" id="ARBA00022691"/>
    </source>
</evidence>
<dbReference type="CDD" id="cd02440">
    <property type="entry name" value="AdoMet_MTases"/>
    <property type="match status" value="1"/>
</dbReference>
<dbReference type="PANTHER" id="PTHR47441">
    <property type="match status" value="1"/>
</dbReference>
<dbReference type="InterPro" id="IPR004556">
    <property type="entry name" value="HemK-like"/>
</dbReference>
<keyword evidence="1" id="KW-0489">Methyltransferase</keyword>
<dbReference type="STRING" id="1157962.A0A250WTT7"/>
<comment type="caution">
    <text evidence="4">The sequence shown here is derived from an EMBL/GenBank/DDBJ whole genome shotgun (WGS) entry which is preliminary data.</text>
</comment>
<gene>
    <name evidence="4" type="ORF">CEUSTIGMA_g1673.t1</name>
</gene>
<evidence type="ECO:0008006" key="6">
    <source>
        <dbReference type="Google" id="ProtNLM"/>
    </source>
</evidence>
<protein>
    <recommendedName>
        <fullName evidence="6">Methyltransferase small domain-containing protein</fullName>
    </recommendedName>
</protein>
<evidence type="ECO:0000256" key="1">
    <source>
        <dbReference type="ARBA" id="ARBA00022603"/>
    </source>
</evidence>
<organism evidence="4 5">
    <name type="scientific">Chlamydomonas eustigma</name>
    <dbReference type="NCBI Taxonomy" id="1157962"/>
    <lineage>
        <taxon>Eukaryota</taxon>
        <taxon>Viridiplantae</taxon>
        <taxon>Chlorophyta</taxon>
        <taxon>core chlorophytes</taxon>
        <taxon>Chlorophyceae</taxon>
        <taxon>CS clade</taxon>
        <taxon>Chlamydomonadales</taxon>
        <taxon>Chlamydomonadaceae</taxon>
        <taxon>Chlamydomonas</taxon>
    </lineage>
</organism>
<dbReference type="EMBL" id="BEGY01000006">
    <property type="protein sequence ID" value="GAX74224.1"/>
    <property type="molecule type" value="Genomic_DNA"/>
</dbReference>
<reference evidence="4 5" key="1">
    <citation type="submission" date="2017-08" db="EMBL/GenBank/DDBJ databases">
        <title>Acidophilic green algal genome provides insights into adaptation to an acidic environment.</title>
        <authorList>
            <person name="Hirooka S."/>
            <person name="Hirose Y."/>
            <person name="Kanesaki Y."/>
            <person name="Higuchi S."/>
            <person name="Fujiwara T."/>
            <person name="Onuma R."/>
            <person name="Era A."/>
            <person name="Ohbayashi R."/>
            <person name="Uzuka A."/>
            <person name="Nozaki H."/>
            <person name="Yoshikawa H."/>
            <person name="Miyagishima S.Y."/>
        </authorList>
    </citation>
    <scope>NUCLEOTIDE SEQUENCE [LARGE SCALE GENOMIC DNA]</scope>
    <source>
        <strain evidence="4 5">NIES-2499</strain>
    </source>
</reference>
<keyword evidence="3" id="KW-0949">S-adenosyl-L-methionine</keyword>
<dbReference type="Pfam" id="PF06325">
    <property type="entry name" value="PrmA"/>
    <property type="match status" value="1"/>
</dbReference>
<dbReference type="GO" id="GO:0008276">
    <property type="term" value="F:protein methyltransferase activity"/>
    <property type="evidence" value="ECO:0007669"/>
    <property type="project" value="InterPro"/>
</dbReference>
<dbReference type="InterPro" id="IPR052663">
    <property type="entry name" value="RF_glutamine_MTase_cyano"/>
</dbReference>
<keyword evidence="2" id="KW-0808">Transferase</keyword>
<evidence type="ECO:0000256" key="2">
    <source>
        <dbReference type="ARBA" id="ARBA00022679"/>
    </source>
</evidence>
<name>A0A250WTT7_9CHLO</name>
<dbReference type="SUPFAM" id="SSF53335">
    <property type="entry name" value="S-adenosyl-L-methionine-dependent methyltransferases"/>
    <property type="match status" value="1"/>
</dbReference>
<keyword evidence="5" id="KW-1185">Reference proteome</keyword>